<dbReference type="InterPro" id="IPR009926">
    <property type="entry name" value="T3SS_YcgR_PilZN"/>
</dbReference>
<comment type="subcellular location">
    <subcellularLocation>
        <location evidence="4">Bacterial flagellum basal body</location>
    </subcellularLocation>
</comment>
<dbReference type="Pfam" id="PF07238">
    <property type="entry name" value="PilZ"/>
    <property type="match status" value="1"/>
</dbReference>
<keyword evidence="3 4" id="KW-0975">Bacterial flagellum</keyword>
<dbReference type="Gene3D" id="2.40.10.220">
    <property type="entry name" value="predicted glycosyltransferase like domains"/>
    <property type="match status" value="1"/>
</dbReference>
<evidence type="ECO:0000313" key="8">
    <source>
        <dbReference type="Proteomes" id="UP000242857"/>
    </source>
</evidence>
<dbReference type="EMBL" id="FQUK01000001">
    <property type="protein sequence ID" value="SHE27891.1"/>
    <property type="molecule type" value="Genomic_DNA"/>
</dbReference>
<dbReference type="Pfam" id="PF07317">
    <property type="entry name" value="PilZN"/>
    <property type="match status" value="1"/>
</dbReference>
<dbReference type="STRING" id="213588.SAMN02745204_00094"/>
<feature type="domain" description="Type III secretion system flagellar brake protein YcgR PilZN" evidence="6">
    <location>
        <begin position="37"/>
        <end position="140"/>
    </location>
</feature>
<evidence type="ECO:0000256" key="2">
    <source>
        <dbReference type="ARBA" id="ARBA00022741"/>
    </source>
</evidence>
<evidence type="ECO:0000259" key="5">
    <source>
        <dbReference type="Pfam" id="PF07238"/>
    </source>
</evidence>
<keyword evidence="1 4" id="KW-0973">c-di-GMP</keyword>
<dbReference type="AlphaFoldDB" id="A0A1M4S6S6"/>
<evidence type="ECO:0000256" key="4">
    <source>
        <dbReference type="HAMAP-Rule" id="MF_01457"/>
    </source>
</evidence>
<dbReference type="GO" id="GO:0071973">
    <property type="term" value="P:bacterial-type flagellum-dependent cell motility"/>
    <property type="evidence" value="ECO:0007669"/>
    <property type="project" value="UniProtKB-UniRule"/>
</dbReference>
<dbReference type="Gene3D" id="2.30.110.10">
    <property type="entry name" value="Electron Transport, Fmn-binding Protein, Chain A"/>
    <property type="match status" value="1"/>
</dbReference>
<evidence type="ECO:0000256" key="3">
    <source>
        <dbReference type="ARBA" id="ARBA00023143"/>
    </source>
</evidence>
<dbReference type="GO" id="GO:0009425">
    <property type="term" value="C:bacterial-type flagellum basal body"/>
    <property type="evidence" value="ECO:0007669"/>
    <property type="project" value="UniProtKB-SubCell"/>
</dbReference>
<keyword evidence="8" id="KW-1185">Reference proteome</keyword>
<gene>
    <name evidence="4" type="primary">ycgR</name>
    <name evidence="7" type="ORF">SAMN02745204_00094</name>
</gene>
<dbReference type="Proteomes" id="UP000242857">
    <property type="component" value="Unassembled WGS sequence"/>
</dbReference>
<dbReference type="OrthoDB" id="5572581at2"/>
<reference evidence="8" key="1">
    <citation type="submission" date="2016-11" db="EMBL/GenBank/DDBJ databases">
        <authorList>
            <person name="Varghese N."/>
            <person name="Submissions S."/>
        </authorList>
    </citation>
    <scope>NUCLEOTIDE SEQUENCE [LARGE SCALE GENOMIC DNA]</scope>
    <source>
        <strain evidence="8">DSM 14834</strain>
    </source>
</reference>
<keyword evidence="2 4" id="KW-0547">Nucleotide-binding</keyword>
<name>A0A1M4S6S6_9GAMM</name>
<evidence type="ECO:0000313" key="7">
    <source>
        <dbReference type="EMBL" id="SHE27891.1"/>
    </source>
</evidence>
<accession>A0A1M4S6S6</accession>
<organism evidence="7 8">
    <name type="scientific">Thermomonas hydrothermalis</name>
    <dbReference type="NCBI Taxonomy" id="213588"/>
    <lineage>
        <taxon>Bacteria</taxon>
        <taxon>Pseudomonadati</taxon>
        <taxon>Pseudomonadota</taxon>
        <taxon>Gammaproteobacteria</taxon>
        <taxon>Lysobacterales</taxon>
        <taxon>Lysobacteraceae</taxon>
        <taxon>Thermomonas</taxon>
    </lineage>
</organism>
<sequence>MMIKPSPVAAVNLGTMSDLPAPPNSDVADLEGYYDRFYVHDAGEIRHHLQRLAAERSALIVRPDDTATALPTILLKADAGGFLIDVPASPAVQQAWLAAPLLRFSGSLDRAALRFSCGPARPEIFEDRPAFRLPLPERMLYLQRREFIRREPPLGTLICRLPVDEGACEVDATIRDIGGGGLAVLTTKSVIRLTVGDLLRGCRLDLPELGEVEVNLLVRHVLARSHLRPDLTQAGCEFVELSAAAQRKLFRYLLQLDRELLARRRRTLLE</sequence>
<comment type="function">
    <text evidence="4">Acts as a flagellar brake, regulating swimming and swarming in a bis-(3'-5') cyclic diguanylic acid (c-di-GMP)-dependent manner. Binds 1 c-di-GMP dimer per subunit. Increasing levels of c-di-GMP lead to decreased motility.</text>
</comment>
<feature type="domain" description="PilZ" evidence="5">
    <location>
        <begin position="143"/>
        <end position="255"/>
    </location>
</feature>
<dbReference type="GO" id="GO:0071945">
    <property type="term" value="P:regulation of bacterial-type flagellum-dependent cell motility by regulation of motor speed"/>
    <property type="evidence" value="ECO:0007669"/>
    <property type="project" value="UniProtKB-UniRule"/>
</dbReference>
<dbReference type="HAMAP" id="MF_01457">
    <property type="entry name" value="YcgR"/>
    <property type="match status" value="1"/>
</dbReference>
<dbReference type="InterPro" id="IPR012349">
    <property type="entry name" value="Split_barrel_FMN-bd"/>
</dbReference>
<evidence type="ECO:0000259" key="6">
    <source>
        <dbReference type="Pfam" id="PF07317"/>
    </source>
</evidence>
<proteinExistence type="inferred from homology"/>
<dbReference type="InterPro" id="IPR009875">
    <property type="entry name" value="PilZ_domain"/>
</dbReference>
<dbReference type="InterPro" id="IPR023787">
    <property type="entry name" value="T3SS_YcgR"/>
</dbReference>
<dbReference type="GO" id="GO:0035438">
    <property type="term" value="F:cyclic-di-GMP binding"/>
    <property type="evidence" value="ECO:0007669"/>
    <property type="project" value="UniProtKB-UniRule"/>
</dbReference>
<protein>
    <recommendedName>
        <fullName evidence="4">Flagellar brake protein YcgR</fullName>
    </recommendedName>
    <alternativeName>
        <fullName evidence="4">Cyclic di-GMP binding protein YcgR</fullName>
    </alternativeName>
</protein>
<comment type="similarity">
    <text evidence="4">Belongs to the YcgR family.</text>
</comment>
<comment type="subunit">
    <text evidence="4">Monomer. Interacts with the flagellar basal bodies.</text>
</comment>
<evidence type="ECO:0000256" key="1">
    <source>
        <dbReference type="ARBA" id="ARBA00022636"/>
    </source>
</evidence>